<dbReference type="EMBL" id="JACIEC010000002">
    <property type="protein sequence ID" value="MBB4144086.1"/>
    <property type="molecule type" value="Genomic_DNA"/>
</dbReference>
<proteinExistence type="predicted"/>
<keyword evidence="2" id="KW-1185">Reference proteome</keyword>
<organism evidence="1 2">
    <name type="scientific">Rhizobium rhizoryzae</name>
    <dbReference type="NCBI Taxonomy" id="451876"/>
    <lineage>
        <taxon>Bacteria</taxon>
        <taxon>Pseudomonadati</taxon>
        <taxon>Pseudomonadota</taxon>
        <taxon>Alphaproteobacteria</taxon>
        <taxon>Hyphomicrobiales</taxon>
        <taxon>Rhizobiaceae</taxon>
        <taxon>Rhizobium/Agrobacterium group</taxon>
        <taxon>Rhizobium</taxon>
    </lineage>
</organism>
<dbReference type="AlphaFoldDB" id="A0A7W6LJ93"/>
<protein>
    <submittedName>
        <fullName evidence="1">Uncharacterized protein</fullName>
    </submittedName>
</protein>
<gene>
    <name evidence="1" type="ORF">GGQ72_002638</name>
</gene>
<evidence type="ECO:0000313" key="1">
    <source>
        <dbReference type="EMBL" id="MBB4144086.1"/>
    </source>
</evidence>
<dbReference type="RefSeq" id="WP_062555861.1">
    <property type="nucleotide sequence ID" value="NZ_CP049250.1"/>
</dbReference>
<sequence length="88" mass="9614">MTALTPEELEGRVNAHRELMIDLVAALMGGDRAIDRFIASIRDDASYKNHEEDPGVIPTEGLVLEAGMAREIRSIVEAARARHMAANS</sequence>
<dbReference type="Proteomes" id="UP000519897">
    <property type="component" value="Unassembled WGS sequence"/>
</dbReference>
<comment type="caution">
    <text evidence="1">The sequence shown here is derived from an EMBL/GenBank/DDBJ whole genome shotgun (WGS) entry which is preliminary data.</text>
</comment>
<evidence type="ECO:0000313" key="2">
    <source>
        <dbReference type="Proteomes" id="UP000519897"/>
    </source>
</evidence>
<accession>A0A7W6LJ93</accession>
<reference evidence="1 2" key="1">
    <citation type="submission" date="2020-08" db="EMBL/GenBank/DDBJ databases">
        <title>Genomic Encyclopedia of Type Strains, Phase IV (KMG-IV): sequencing the most valuable type-strain genomes for metagenomic binning, comparative biology and taxonomic classification.</title>
        <authorList>
            <person name="Goeker M."/>
        </authorList>
    </citation>
    <scope>NUCLEOTIDE SEQUENCE [LARGE SCALE GENOMIC DNA]</scope>
    <source>
        <strain evidence="1 2">DSM 29514</strain>
    </source>
</reference>
<name>A0A7W6LJ93_9HYPH</name>